<keyword evidence="1" id="KW-0812">Transmembrane</keyword>
<evidence type="ECO:0000256" key="1">
    <source>
        <dbReference type="SAM" id="Phobius"/>
    </source>
</evidence>
<dbReference type="Proteomes" id="UP000269396">
    <property type="component" value="Unassembled WGS sequence"/>
</dbReference>
<keyword evidence="1" id="KW-1133">Transmembrane helix</keyword>
<sequence>MGSISICNSNANTITTDINATSITIIAFSTIHSFITVKGTDIFIISSISSSNSSIICIVVCIHLCNMN</sequence>
<accession>A0A3P8EIG7</accession>
<gene>
    <name evidence="2" type="ORF">SMTD_LOCUS13595</name>
</gene>
<organism evidence="2 3">
    <name type="scientific">Schistosoma mattheei</name>
    <dbReference type="NCBI Taxonomy" id="31246"/>
    <lineage>
        <taxon>Eukaryota</taxon>
        <taxon>Metazoa</taxon>
        <taxon>Spiralia</taxon>
        <taxon>Lophotrochozoa</taxon>
        <taxon>Platyhelminthes</taxon>
        <taxon>Trematoda</taxon>
        <taxon>Digenea</taxon>
        <taxon>Strigeidida</taxon>
        <taxon>Schistosomatoidea</taxon>
        <taxon>Schistosomatidae</taxon>
        <taxon>Schistosoma</taxon>
    </lineage>
</organism>
<evidence type="ECO:0000313" key="2">
    <source>
        <dbReference type="EMBL" id="VDP63902.1"/>
    </source>
</evidence>
<dbReference type="EMBL" id="UZAL01033689">
    <property type="protein sequence ID" value="VDP63902.1"/>
    <property type="molecule type" value="Genomic_DNA"/>
</dbReference>
<evidence type="ECO:0000313" key="3">
    <source>
        <dbReference type="Proteomes" id="UP000269396"/>
    </source>
</evidence>
<protein>
    <submittedName>
        <fullName evidence="2">Uncharacterized protein</fullName>
    </submittedName>
</protein>
<dbReference type="AlphaFoldDB" id="A0A3P8EIG7"/>
<feature type="transmembrane region" description="Helical" evidence="1">
    <location>
        <begin position="42"/>
        <end position="65"/>
    </location>
</feature>
<name>A0A3P8EIG7_9TREM</name>
<reference evidence="2 3" key="1">
    <citation type="submission" date="2018-11" db="EMBL/GenBank/DDBJ databases">
        <authorList>
            <consortium name="Pathogen Informatics"/>
        </authorList>
    </citation>
    <scope>NUCLEOTIDE SEQUENCE [LARGE SCALE GENOMIC DNA]</scope>
    <source>
        <strain>Denwood</strain>
        <strain evidence="3">Zambia</strain>
    </source>
</reference>
<proteinExistence type="predicted"/>
<keyword evidence="3" id="KW-1185">Reference proteome</keyword>
<keyword evidence="1" id="KW-0472">Membrane</keyword>